<keyword evidence="3" id="KW-1185">Reference proteome</keyword>
<sequence length="170" mass="19861">MERVRIRSAMAIVVFATVLFSIPKKIASLPIQKPLCISQFALANQACGSIPIQQDLVEYVEDPEDPENGGHRSSRARNRERNNSRSRDGESHNGSHSRQHRRRRARRHRHHHHLSQNEMDCCRWMKEMDDACVCQLLYRMPAFMRKPKHDYVVRVHDSCTVTFNCPGRLF</sequence>
<dbReference type="PANTHER" id="PTHR34377">
    <property type="entry name" value="TETRATRICOPEPTIDE REPEAT (TPR)-LIKE SUPERFAMILY PROTEIN"/>
    <property type="match status" value="1"/>
</dbReference>
<accession>A0AAD4SYX4</accession>
<gene>
    <name evidence="2" type="ORF">MKW98_023436</name>
</gene>
<reference evidence="2" key="1">
    <citation type="submission" date="2022-04" db="EMBL/GenBank/DDBJ databases">
        <title>A functionally conserved STORR gene fusion in Papaver species that diverged 16.8 million years ago.</title>
        <authorList>
            <person name="Catania T."/>
        </authorList>
    </citation>
    <scope>NUCLEOTIDE SEQUENCE</scope>
    <source>
        <strain evidence="2">S-188037</strain>
    </source>
</reference>
<evidence type="ECO:0000313" key="3">
    <source>
        <dbReference type="Proteomes" id="UP001202328"/>
    </source>
</evidence>
<feature type="region of interest" description="Disordered" evidence="1">
    <location>
        <begin position="62"/>
        <end position="112"/>
    </location>
</feature>
<comment type="caution">
    <text evidence="2">The sequence shown here is derived from an EMBL/GenBank/DDBJ whole genome shotgun (WGS) entry which is preliminary data.</text>
</comment>
<dbReference type="AlphaFoldDB" id="A0AAD4SYX4"/>
<evidence type="ECO:0000256" key="1">
    <source>
        <dbReference type="SAM" id="MobiDB-lite"/>
    </source>
</evidence>
<protein>
    <submittedName>
        <fullName evidence="2">Uncharacterized protein</fullName>
    </submittedName>
</protein>
<feature type="compositionally biased region" description="Basic and acidic residues" evidence="1">
    <location>
        <begin position="77"/>
        <end position="93"/>
    </location>
</feature>
<feature type="compositionally biased region" description="Basic residues" evidence="1">
    <location>
        <begin position="95"/>
        <end position="112"/>
    </location>
</feature>
<dbReference type="EMBL" id="JAJJMB010007708">
    <property type="protein sequence ID" value="KAI3927835.1"/>
    <property type="molecule type" value="Genomic_DNA"/>
</dbReference>
<evidence type="ECO:0000313" key="2">
    <source>
        <dbReference type="EMBL" id="KAI3927835.1"/>
    </source>
</evidence>
<name>A0AAD4SYX4_9MAGN</name>
<organism evidence="2 3">
    <name type="scientific">Papaver atlanticum</name>
    <dbReference type="NCBI Taxonomy" id="357466"/>
    <lineage>
        <taxon>Eukaryota</taxon>
        <taxon>Viridiplantae</taxon>
        <taxon>Streptophyta</taxon>
        <taxon>Embryophyta</taxon>
        <taxon>Tracheophyta</taxon>
        <taxon>Spermatophyta</taxon>
        <taxon>Magnoliopsida</taxon>
        <taxon>Ranunculales</taxon>
        <taxon>Papaveraceae</taxon>
        <taxon>Papaveroideae</taxon>
        <taxon>Papaver</taxon>
    </lineage>
</organism>
<proteinExistence type="predicted"/>
<dbReference type="Proteomes" id="UP001202328">
    <property type="component" value="Unassembled WGS sequence"/>
</dbReference>
<dbReference type="PANTHER" id="PTHR34377:SF3">
    <property type="entry name" value="TETRATRICOPEPTIDE REPEAT (TPR)-LIKE SUPERFAMILY PROTEIN"/>
    <property type="match status" value="1"/>
</dbReference>